<proteinExistence type="predicted"/>
<evidence type="ECO:0000313" key="2">
    <source>
        <dbReference type="Proteomes" id="UP000625711"/>
    </source>
</evidence>
<dbReference type="EMBL" id="JAACXV010000332">
    <property type="protein sequence ID" value="KAF7279904.1"/>
    <property type="molecule type" value="Genomic_DNA"/>
</dbReference>
<protein>
    <submittedName>
        <fullName evidence="1">Uncharacterized protein</fullName>
    </submittedName>
</protein>
<comment type="caution">
    <text evidence="1">The sequence shown here is derived from an EMBL/GenBank/DDBJ whole genome shotgun (WGS) entry which is preliminary data.</text>
</comment>
<gene>
    <name evidence="1" type="ORF">GWI33_006608</name>
</gene>
<reference evidence="1" key="1">
    <citation type="submission" date="2020-08" db="EMBL/GenBank/DDBJ databases">
        <title>Genome sequencing and assembly of the red palm weevil Rhynchophorus ferrugineus.</title>
        <authorList>
            <person name="Dias G.B."/>
            <person name="Bergman C.M."/>
            <person name="Manee M."/>
        </authorList>
    </citation>
    <scope>NUCLEOTIDE SEQUENCE</scope>
    <source>
        <strain evidence="1">AA-2017</strain>
        <tissue evidence="1">Whole larva</tissue>
    </source>
</reference>
<evidence type="ECO:0000313" key="1">
    <source>
        <dbReference type="EMBL" id="KAF7279904.1"/>
    </source>
</evidence>
<dbReference type="Proteomes" id="UP000625711">
    <property type="component" value="Unassembled WGS sequence"/>
</dbReference>
<sequence length="107" mass="12462">MRITTITNDETLEIMRRANGDDLFPRRARYFRLILKGNLAFDADLHVLKPITKTRDATIWMWRNEREFAKYTAAAFIQLASAWPVITPLPNIQPFCTTNVHTSLIVR</sequence>
<name>A0A834IHC1_RHYFE</name>
<dbReference type="AlphaFoldDB" id="A0A834IHC1"/>
<accession>A0A834IHC1</accession>
<organism evidence="1 2">
    <name type="scientific">Rhynchophorus ferrugineus</name>
    <name type="common">Red palm weevil</name>
    <name type="synonym">Curculio ferrugineus</name>
    <dbReference type="NCBI Taxonomy" id="354439"/>
    <lineage>
        <taxon>Eukaryota</taxon>
        <taxon>Metazoa</taxon>
        <taxon>Ecdysozoa</taxon>
        <taxon>Arthropoda</taxon>
        <taxon>Hexapoda</taxon>
        <taxon>Insecta</taxon>
        <taxon>Pterygota</taxon>
        <taxon>Neoptera</taxon>
        <taxon>Endopterygota</taxon>
        <taxon>Coleoptera</taxon>
        <taxon>Polyphaga</taxon>
        <taxon>Cucujiformia</taxon>
        <taxon>Curculionidae</taxon>
        <taxon>Dryophthorinae</taxon>
        <taxon>Rhynchophorus</taxon>
    </lineage>
</organism>
<keyword evidence="2" id="KW-1185">Reference proteome</keyword>